<gene>
    <name evidence="10" type="ORF">TEA_029523</name>
</gene>
<evidence type="ECO:0000313" key="11">
    <source>
        <dbReference type="Proteomes" id="UP000306102"/>
    </source>
</evidence>
<evidence type="ECO:0000256" key="6">
    <source>
        <dbReference type="ARBA" id="ARBA00023295"/>
    </source>
</evidence>
<comment type="subcellular location">
    <subcellularLocation>
        <location evidence="1">Secreted</location>
        <location evidence="1">Cell wall</location>
    </subcellularLocation>
</comment>
<dbReference type="InterPro" id="IPR012334">
    <property type="entry name" value="Pectin_lyas_fold"/>
</dbReference>
<keyword evidence="5 9" id="KW-0378">Hydrolase</keyword>
<organism evidence="10 11">
    <name type="scientific">Camellia sinensis var. sinensis</name>
    <name type="common">China tea</name>
    <dbReference type="NCBI Taxonomy" id="542762"/>
    <lineage>
        <taxon>Eukaryota</taxon>
        <taxon>Viridiplantae</taxon>
        <taxon>Streptophyta</taxon>
        <taxon>Embryophyta</taxon>
        <taxon>Tracheophyta</taxon>
        <taxon>Spermatophyta</taxon>
        <taxon>Magnoliopsida</taxon>
        <taxon>eudicotyledons</taxon>
        <taxon>Gunneridae</taxon>
        <taxon>Pentapetalae</taxon>
        <taxon>asterids</taxon>
        <taxon>Ericales</taxon>
        <taxon>Theaceae</taxon>
        <taxon>Camellia</taxon>
    </lineage>
</organism>
<evidence type="ECO:0000256" key="5">
    <source>
        <dbReference type="ARBA" id="ARBA00022801"/>
    </source>
</evidence>
<dbReference type="InterPro" id="IPR006626">
    <property type="entry name" value="PbH1"/>
</dbReference>
<dbReference type="Proteomes" id="UP000306102">
    <property type="component" value="Unassembled WGS sequence"/>
</dbReference>
<evidence type="ECO:0000256" key="3">
    <source>
        <dbReference type="ARBA" id="ARBA00022512"/>
    </source>
</evidence>
<keyword evidence="7" id="KW-0961">Cell wall biogenesis/degradation</keyword>
<sequence>MQSITFLASNNVKINGLRSINSQVIHVAIAQCDNVNIQNLNVRASTSSLNTDGIHVESSTGVTITRSVFRTGDDCISIGPATTNVWIQRIACGPGHGISIGSLGNGLIEGGVQNVTVTGVVFTGTQNGVRIKTWARPSNGFARNIEFRYVIMRNVGNPIIIDQEYCPNNQCPTMTVVKANRNQCRDSFMGSCRTVGKANRNQCRDSLWDHVGPLEKLTGIKCRDSLWVMSDRCKSRTLKRCAQSVKRRAQSIKRCAGHDGEARDYLGVRARFVVWRQVARDARVCLGYLTKTDAEAKAEAKKTG</sequence>
<dbReference type="GO" id="GO:0004650">
    <property type="term" value="F:polygalacturonase activity"/>
    <property type="evidence" value="ECO:0007669"/>
    <property type="project" value="InterPro"/>
</dbReference>
<proteinExistence type="inferred from homology"/>
<dbReference type="SUPFAM" id="SSF51126">
    <property type="entry name" value="Pectin lyase-like"/>
    <property type="match status" value="1"/>
</dbReference>
<evidence type="ECO:0000256" key="4">
    <source>
        <dbReference type="ARBA" id="ARBA00022525"/>
    </source>
</evidence>
<dbReference type="PROSITE" id="PS00502">
    <property type="entry name" value="POLYGALACTURONASE"/>
    <property type="match status" value="1"/>
</dbReference>
<dbReference type="SMART" id="SM00710">
    <property type="entry name" value="PbH1"/>
    <property type="match status" value="5"/>
</dbReference>
<dbReference type="PANTHER" id="PTHR31375">
    <property type="match status" value="1"/>
</dbReference>
<dbReference type="Gene3D" id="2.160.20.10">
    <property type="entry name" value="Single-stranded right-handed beta-helix, Pectin lyase-like"/>
    <property type="match status" value="1"/>
</dbReference>
<dbReference type="AlphaFoldDB" id="A0A4S4D7M2"/>
<evidence type="ECO:0000256" key="7">
    <source>
        <dbReference type="ARBA" id="ARBA00023316"/>
    </source>
</evidence>
<dbReference type="EMBL" id="SDRB02012198">
    <property type="protein sequence ID" value="THF98432.1"/>
    <property type="molecule type" value="Genomic_DNA"/>
</dbReference>
<comment type="similarity">
    <text evidence="2 9">Belongs to the glycosyl hydrolase 28 family.</text>
</comment>
<evidence type="ECO:0000256" key="2">
    <source>
        <dbReference type="ARBA" id="ARBA00008834"/>
    </source>
</evidence>
<evidence type="ECO:0000313" key="10">
    <source>
        <dbReference type="EMBL" id="THF98432.1"/>
    </source>
</evidence>
<dbReference type="GO" id="GO:0005975">
    <property type="term" value="P:carbohydrate metabolic process"/>
    <property type="evidence" value="ECO:0007669"/>
    <property type="project" value="InterPro"/>
</dbReference>
<keyword evidence="4" id="KW-0964">Secreted</keyword>
<accession>A0A4S4D7M2</accession>
<protein>
    <recommendedName>
        <fullName evidence="12">Polygalacturonase</fullName>
    </recommendedName>
</protein>
<evidence type="ECO:0000256" key="1">
    <source>
        <dbReference type="ARBA" id="ARBA00004191"/>
    </source>
</evidence>
<dbReference type="STRING" id="542762.A0A4S4D7M2"/>
<comment type="caution">
    <text evidence="10">The sequence shown here is derived from an EMBL/GenBank/DDBJ whole genome shotgun (WGS) entry which is preliminary data.</text>
</comment>
<dbReference type="GO" id="GO:0071555">
    <property type="term" value="P:cell wall organization"/>
    <property type="evidence" value="ECO:0007669"/>
    <property type="project" value="UniProtKB-KW"/>
</dbReference>
<keyword evidence="11" id="KW-1185">Reference proteome</keyword>
<name>A0A4S4D7M2_CAMSN</name>
<keyword evidence="6 9" id="KW-0326">Glycosidase</keyword>
<evidence type="ECO:0000256" key="8">
    <source>
        <dbReference type="PROSITE-ProRule" id="PRU10052"/>
    </source>
</evidence>
<keyword evidence="3" id="KW-0134">Cell wall</keyword>
<feature type="active site" evidence="8">
    <location>
        <position position="96"/>
    </location>
</feature>
<dbReference type="InterPro" id="IPR011050">
    <property type="entry name" value="Pectin_lyase_fold/virulence"/>
</dbReference>
<dbReference type="InterPro" id="IPR000743">
    <property type="entry name" value="Glyco_hydro_28"/>
</dbReference>
<evidence type="ECO:0000256" key="9">
    <source>
        <dbReference type="RuleBase" id="RU361169"/>
    </source>
</evidence>
<dbReference type="Pfam" id="PF00295">
    <property type="entry name" value="Glyco_hydro_28"/>
    <property type="match status" value="1"/>
</dbReference>
<reference evidence="10 11" key="1">
    <citation type="journal article" date="2018" name="Proc. Natl. Acad. Sci. U.S.A.">
        <title>Draft genome sequence of Camellia sinensis var. sinensis provides insights into the evolution of the tea genome and tea quality.</title>
        <authorList>
            <person name="Wei C."/>
            <person name="Yang H."/>
            <person name="Wang S."/>
            <person name="Zhao J."/>
            <person name="Liu C."/>
            <person name="Gao L."/>
            <person name="Xia E."/>
            <person name="Lu Y."/>
            <person name="Tai Y."/>
            <person name="She G."/>
            <person name="Sun J."/>
            <person name="Cao H."/>
            <person name="Tong W."/>
            <person name="Gao Q."/>
            <person name="Li Y."/>
            <person name="Deng W."/>
            <person name="Jiang X."/>
            <person name="Wang W."/>
            <person name="Chen Q."/>
            <person name="Zhang S."/>
            <person name="Li H."/>
            <person name="Wu J."/>
            <person name="Wang P."/>
            <person name="Li P."/>
            <person name="Shi C."/>
            <person name="Zheng F."/>
            <person name="Jian J."/>
            <person name="Huang B."/>
            <person name="Shan D."/>
            <person name="Shi M."/>
            <person name="Fang C."/>
            <person name="Yue Y."/>
            <person name="Li F."/>
            <person name="Li D."/>
            <person name="Wei S."/>
            <person name="Han B."/>
            <person name="Jiang C."/>
            <person name="Yin Y."/>
            <person name="Xia T."/>
            <person name="Zhang Z."/>
            <person name="Bennetzen J.L."/>
            <person name="Zhao S."/>
            <person name="Wan X."/>
        </authorList>
    </citation>
    <scope>NUCLEOTIDE SEQUENCE [LARGE SCALE GENOMIC DNA]</scope>
    <source>
        <strain evidence="11">cv. Shuchazao</strain>
        <tissue evidence="10">Leaf</tissue>
    </source>
</reference>
<evidence type="ECO:0008006" key="12">
    <source>
        <dbReference type="Google" id="ProtNLM"/>
    </source>
</evidence>